<evidence type="ECO:0000256" key="3">
    <source>
        <dbReference type="SAM" id="MobiDB-lite"/>
    </source>
</evidence>
<protein>
    <submittedName>
        <fullName evidence="6">CD209 antigen-like protein D</fullName>
    </submittedName>
</protein>
<keyword evidence="4" id="KW-0812">Transmembrane</keyword>
<evidence type="ECO:0000313" key="7">
    <source>
        <dbReference type="Proteomes" id="UP000005207"/>
    </source>
</evidence>
<dbReference type="Ensembl" id="ENSONIT00000085743.1">
    <property type="protein sequence ID" value="ENSONIP00000031544.1"/>
    <property type="gene ID" value="ENSONIG00000035659.1"/>
</dbReference>
<evidence type="ECO:0000313" key="6">
    <source>
        <dbReference type="Ensembl" id="ENSONIP00000031544.1"/>
    </source>
</evidence>
<reference evidence="7" key="1">
    <citation type="submission" date="2012-01" db="EMBL/GenBank/DDBJ databases">
        <title>The Genome Sequence of Oreochromis niloticus (Nile Tilapia).</title>
        <authorList>
            <consortium name="Broad Institute Genome Assembly Team"/>
            <consortium name="Broad Institute Sequencing Platform"/>
            <person name="Di Palma F."/>
            <person name="Johnson J."/>
            <person name="Lander E.S."/>
            <person name="Lindblad-Toh K."/>
        </authorList>
    </citation>
    <scope>NUCLEOTIDE SEQUENCE [LARGE SCALE GENOMIC DNA]</scope>
</reference>
<name>A0A669BAP4_ORENI</name>
<dbReference type="InterPro" id="IPR016186">
    <property type="entry name" value="C-type_lectin-like/link_sf"/>
</dbReference>
<dbReference type="OMA" id="WENDFTD"/>
<dbReference type="InParanoid" id="A0A669BAP4"/>
<keyword evidence="4" id="KW-0472">Membrane</keyword>
<accession>A0A669BAP4</accession>
<dbReference type="PROSITE" id="PS50041">
    <property type="entry name" value="C_TYPE_LECTIN_2"/>
    <property type="match status" value="1"/>
</dbReference>
<dbReference type="KEGG" id="onl:109196387"/>
<dbReference type="OrthoDB" id="6337382at2759"/>
<dbReference type="InterPro" id="IPR050828">
    <property type="entry name" value="C-type_lectin/matrix_domain"/>
</dbReference>
<evidence type="ECO:0000256" key="4">
    <source>
        <dbReference type="SAM" id="Phobius"/>
    </source>
</evidence>
<evidence type="ECO:0000256" key="1">
    <source>
        <dbReference type="ARBA" id="ARBA00004401"/>
    </source>
</evidence>
<sequence length="204" mass="23587">MAAKVQVAKDFRVIYSRRIHSDGRGREHSEVEMLDDEDQHPDVELQDAEGSTQKKLAAVKRSFFSTLKVKLAVLYLLFLAGITTRYILVTLEKEQLQNKYNKLSNNYSFFQAQLVEKCPEGWMGFGSSCYFKSTERKHWHDSRTDCQDKGADLVIINSKEEQKFVSELSMRGESWIGLHAIQLTISGSWKWKWEWVNGALLTET</sequence>
<organism evidence="6 7">
    <name type="scientific">Oreochromis niloticus</name>
    <name type="common">Nile tilapia</name>
    <name type="synonym">Tilapia nilotica</name>
    <dbReference type="NCBI Taxonomy" id="8128"/>
    <lineage>
        <taxon>Eukaryota</taxon>
        <taxon>Metazoa</taxon>
        <taxon>Chordata</taxon>
        <taxon>Craniata</taxon>
        <taxon>Vertebrata</taxon>
        <taxon>Euteleostomi</taxon>
        <taxon>Actinopterygii</taxon>
        <taxon>Neopterygii</taxon>
        <taxon>Teleostei</taxon>
        <taxon>Neoteleostei</taxon>
        <taxon>Acanthomorphata</taxon>
        <taxon>Ovalentaria</taxon>
        <taxon>Cichlomorphae</taxon>
        <taxon>Cichliformes</taxon>
        <taxon>Cichlidae</taxon>
        <taxon>African cichlids</taxon>
        <taxon>Pseudocrenilabrinae</taxon>
        <taxon>Oreochromini</taxon>
        <taxon>Oreochromis</taxon>
    </lineage>
</organism>
<dbReference type="InterPro" id="IPR001304">
    <property type="entry name" value="C-type_lectin-like"/>
</dbReference>
<reference evidence="6" key="2">
    <citation type="submission" date="2025-08" db="UniProtKB">
        <authorList>
            <consortium name="Ensembl"/>
        </authorList>
    </citation>
    <scope>IDENTIFICATION</scope>
</reference>
<dbReference type="PANTHER" id="PTHR45710:SF31">
    <property type="entry name" value="EARLY ACTIVATION ANTIGEN CD69"/>
    <property type="match status" value="1"/>
</dbReference>
<dbReference type="InterPro" id="IPR016187">
    <property type="entry name" value="CTDL_fold"/>
</dbReference>
<dbReference type="Gene3D" id="3.10.100.10">
    <property type="entry name" value="Mannose-Binding Protein A, subunit A"/>
    <property type="match status" value="1"/>
</dbReference>
<dbReference type="GO" id="GO:0005886">
    <property type="term" value="C:plasma membrane"/>
    <property type="evidence" value="ECO:0007669"/>
    <property type="project" value="UniProtKB-SubCell"/>
</dbReference>
<keyword evidence="4" id="KW-1133">Transmembrane helix</keyword>
<dbReference type="RefSeq" id="XP_019205916.1">
    <property type="nucleotide sequence ID" value="XM_019350371.2"/>
</dbReference>
<dbReference type="Proteomes" id="UP000005207">
    <property type="component" value="Linkage group LG22"/>
</dbReference>
<evidence type="ECO:0000256" key="2">
    <source>
        <dbReference type="SAM" id="Coils"/>
    </source>
</evidence>
<gene>
    <name evidence="6" type="primary">LOC109196387</name>
</gene>
<dbReference type="GeneID" id="109196387"/>
<feature type="region of interest" description="Disordered" evidence="3">
    <location>
        <begin position="24"/>
        <end position="49"/>
    </location>
</feature>
<dbReference type="AlphaFoldDB" id="A0A669BAP4"/>
<keyword evidence="7" id="KW-1185">Reference proteome</keyword>
<dbReference type="SUPFAM" id="SSF56436">
    <property type="entry name" value="C-type lectin-like"/>
    <property type="match status" value="1"/>
</dbReference>
<proteinExistence type="predicted"/>
<feature type="domain" description="C-type lectin" evidence="5">
    <location>
        <begin position="125"/>
        <end position="204"/>
    </location>
</feature>
<comment type="subcellular location">
    <subcellularLocation>
        <location evidence="1">Cell membrane</location>
        <topology evidence="1">Single-pass type II membrane protein</topology>
    </subcellularLocation>
</comment>
<feature type="transmembrane region" description="Helical" evidence="4">
    <location>
        <begin position="69"/>
        <end position="88"/>
    </location>
</feature>
<dbReference type="PANTHER" id="PTHR45710">
    <property type="entry name" value="C-TYPE LECTIN DOMAIN-CONTAINING PROTEIN 180"/>
    <property type="match status" value="1"/>
</dbReference>
<evidence type="ECO:0000259" key="5">
    <source>
        <dbReference type="PROSITE" id="PS50041"/>
    </source>
</evidence>
<feature type="compositionally biased region" description="Acidic residues" evidence="3">
    <location>
        <begin position="32"/>
        <end position="47"/>
    </location>
</feature>
<dbReference type="Pfam" id="PF00059">
    <property type="entry name" value="Lectin_C"/>
    <property type="match status" value="1"/>
</dbReference>
<keyword evidence="2" id="KW-0175">Coiled coil</keyword>
<dbReference type="SMART" id="SM00034">
    <property type="entry name" value="CLECT"/>
    <property type="match status" value="1"/>
</dbReference>
<reference evidence="6" key="3">
    <citation type="submission" date="2025-09" db="UniProtKB">
        <authorList>
            <consortium name="Ensembl"/>
        </authorList>
    </citation>
    <scope>IDENTIFICATION</scope>
</reference>
<dbReference type="GeneTree" id="ENSGT01030000235041"/>
<feature type="coiled-coil region" evidence="2">
    <location>
        <begin position="86"/>
        <end position="113"/>
    </location>
</feature>